<evidence type="ECO:0000313" key="4">
    <source>
        <dbReference type="Proteomes" id="UP000232323"/>
    </source>
</evidence>
<evidence type="ECO:0000313" key="3">
    <source>
        <dbReference type="EMBL" id="GAX86191.1"/>
    </source>
</evidence>
<feature type="compositionally biased region" description="Basic and acidic residues" evidence="2">
    <location>
        <begin position="600"/>
        <end position="611"/>
    </location>
</feature>
<keyword evidence="1" id="KW-0175">Coiled coil</keyword>
<feature type="compositionally biased region" description="Polar residues" evidence="2">
    <location>
        <begin position="516"/>
        <end position="541"/>
    </location>
</feature>
<comment type="caution">
    <text evidence="3">The sequence shown here is derived from an EMBL/GenBank/DDBJ whole genome shotgun (WGS) entry which is preliminary data.</text>
</comment>
<keyword evidence="4" id="KW-1185">Reference proteome</keyword>
<evidence type="ECO:0000256" key="2">
    <source>
        <dbReference type="SAM" id="MobiDB-lite"/>
    </source>
</evidence>
<feature type="compositionally biased region" description="Polar residues" evidence="2">
    <location>
        <begin position="136"/>
        <end position="162"/>
    </location>
</feature>
<dbReference type="Proteomes" id="UP000232323">
    <property type="component" value="Unassembled WGS sequence"/>
</dbReference>
<proteinExistence type="predicted"/>
<name>A0A250XSW8_9CHLO</name>
<organism evidence="3 4">
    <name type="scientific">Chlamydomonas eustigma</name>
    <dbReference type="NCBI Taxonomy" id="1157962"/>
    <lineage>
        <taxon>Eukaryota</taxon>
        <taxon>Viridiplantae</taxon>
        <taxon>Chlorophyta</taxon>
        <taxon>core chlorophytes</taxon>
        <taxon>Chlorophyceae</taxon>
        <taxon>CS clade</taxon>
        <taxon>Chlamydomonadales</taxon>
        <taxon>Chlamydomonadaceae</taxon>
        <taxon>Chlamydomonas</taxon>
    </lineage>
</organism>
<feature type="compositionally biased region" description="Polar residues" evidence="2">
    <location>
        <begin position="100"/>
        <end position="124"/>
    </location>
</feature>
<feature type="compositionally biased region" description="Polar residues" evidence="2">
    <location>
        <begin position="590"/>
        <end position="599"/>
    </location>
</feature>
<sequence>MQVSSFNARAALRVRVLPKHLTKRLQHVAAVDSAHGQNGQRVSNAPEPAVVLSELQDVKQQMSQLLQLLMVQQQQNSGLQQKVELLSQQVIMLKEEAGASSASRLPEQHQSLVSTSEKVATRPSSVPDGGDLASKPQVSSPSLAPSPMTKSTSSQAERSSPNYHGLVASDSAMVESKENVNAQNQAVEDEFSNRLDVQLDLMDVLMMVEPEGESDEELRYEAVQEEEEGTAAVLDVNEGVARLEEILSSQTSQGLIRRSPHHDAAPAEMAPEPTPHRAYAHVDEGNTVSEQVNVDVESGKGTALHMVSPAPVLPVSKLVSPAPVLPVSKLVSPAPVLPVSKLVSPAPVLPVSKLAEDPLLQELKHQNEQLVALLKNQGITPPESLIIQSRVPTVNKIKAPEVQEREIEATTAAITDGTADLLGKKYENKVDTTTAGATAGATATAATATAAAAASECSDDPLPSTTVIDPKPAATEPTRVISTTAADLKGASTTATAVMSTQESKLQLHRPLTLPQLSEKSSEQPSSKIVQTTSSQISATVPETELPSMRSAEINLDVVPSQSSALSQPENSLLMVSNLPVTLKKRDQSSEAQTLNADTSVRRDTDRRPEASNRPLSVPQTAVQRRISVAKKWQDIRAIVERQPAGFDALAAAAALNKLSELYPEGLQFINDSASSRRRGSESVEAGRVLEAELAASEAAEQLTTELMSLLQLQLPRLPANYLAEALGAAGKLGASAPRSAWLLSAMGAVQSKMSRMASSELVSSLTGLCALEAHPSDAWMRAVLGETQRRMTGQELSLSQLGRVAAAVAGLESKVRPDPEWLKIMEDSARRALSVQSEEQSIDTSGSDANTQGQTLKRLSSTSSTPQAEVRIKSQQREELVGVISLLSGCQALGLKLDPEWALSVLYSAVSKAAASSTVSNTSDAGRDLMQGCSPAELAGLAAALCDMKAEPSGDLLEGYAQAVWPKLQQLTSHQVMTVFDALVSWSYSFPSTMVASFSARLSEPEALDSMKAGDMVLLLSRLSGLGGPADSLSIDAIQDALLDKGIGQAKSNHRLPPDSLVGILGALAALEASPRVPLLAAITRDLRSQLPSFAPSMFRDFARHCATLSVRVDIDLVESYFEVMLEQLLIATSSSQSAGLSKGSLACVELVCALGLIPSNKPRASLLGPLLGITQEVLPGLPPSQLSALLGAFASLKLTREDTQGVRPTINAGMPVPPTPEDFTASLVTALHLHLPTLPPAQMSVIGVRLASLPTPPPSTWAAAFLTSFQGKLEQAASSAVVQLLAALPGLAPDQSLVPEGWVQACLEKLLSGMESMDLDDMSGVLEAVAASGQNPGPQFLASIARQAQIRLDAVCEAEKKLSAGTTESVIIVNLGEFARLACGMAAVGAAPSSAWLQSLQRATLPRLSYSEVQSQPPSATLLADLSWAVAKLASNSTTNSGSAIHSQQTASSNVTGHSVLAPRFSLAPGFMDKEWMDQLLWCINYRVMSPRGDPFQLQDLAKVLWASAVIGLEPRREVINSFVGKSQDRLSSMSQTLTLHSLWSLSRHRAFMNSKWLNQWSLPVLNVVHTMGPQTYVECVWSLGLQHPEGTPEPSQHLLKQMGACLIRHLQASAVVYPGTGAAEGHAGVPGAAPLVPEQHISSHQLVQVLVVLARLGVGEYAQGLAAASCTALKVRMNVI</sequence>
<gene>
    <name evidence="3" type="ORF">CEUSTIGMA_g13604.t1</name>
</gene>
<evidence type="ECO:0000256" key="1">
    <source>
        <dbReference type="SAM" id="Coils"/>
    </source>
</evidence>
<feature type="region of interest" description="Disordered" evidence="2">
    <location>
        <begin position="516"/>
        <end position="545"/>
    </location>
</feature>
<feature type="region of interest" description="Disordered" evidence="2">
    <location>
        <begin position="251"/>
        <end position="271"/>
    </location>
</feature>
<feature type="region of interest" description="Disordered" evidence="2">
    <location>
        <begin position="835"/>
        <end position="872"/>
    </location>
</feature>
<protein>
    <submittedName>
        <fullName evidence="3">Uncharacterized protein</fullName>
    </submittedName>
</protein>
<feature type="coiled-coil region" evidence="1">
    <location>
        <begin position="55"/>
        <end position="96"/>
    </location>
</feature>
<accession>A0A250XSW8</accession>
<feature type="compositionally biased region" description="Polar residues" evidence="2">
    <location>
        <begin position="835"/>
        <end position="868"/>
    </location>
</feature>
<feature type="region of interest" description="Disordered" evidence="2">
    <location>
        <begin position="98"/>
        <end position="163"/>
    </location>
</feature>
<reference evidence="3 4" key="1">
    <citation type="submission" date="2017-08" db="EMBL/GenBank/DDBJ databases">
        <title>Acidophilic green algal genome provides insights into adaptation to an acidic environment.</title>
        <authorList>
            <person name="Hirooka S."/>
            <person name="Hirose Y."/>
            <person name="Kanesaki Y."/>
            <person name="Higuchi S."/>
            <person name="Fujiwara T."/>
            <person name="Onuma R."/>
            <person name="Era A."/>
            <person name="Ohbayashi R."/>
            <person name="Uzuka A."/>
            <person name="Nozaki H."/>
            <person name="Yoshikawa H."/>
            <person name="Miyagishima S.Y."/>
        </authorList>
    </citation>
    <scope>NUCLEOTIDE SEQUENCE [LARGE SCALE GENOMIC DNA]</scope>
    <source>
        <strain evidence="3 4">NIES-2499</strain>
    </source>
</reference>
<dbReference type="EMBL" id="BEGY01000240">
    <property type="protein sequence ID" value="GAX86191.1"/>
    <property type="molecule type" value="Genomic_DNA"/>
</dbReference>
<feature type="region of interest" description="Disordered" evidence="2">
    <location>
        <begin position="584"/>
        <end position="621"/>
    </location>
</feature>